<accession>A0AAD6SQE9</accession>
<protein>
    <submittedName>
        <fullName evidence="2">Uncharacterized protein</fullName>
    </submittedName>
</protein>
<feature type="signal peptide" evidence="1">
    <location>
        <begin position="1"/>
        <end position="15"/>
    </location>
</feature>
<keyword evidence="1" id="KW-0732">Signal</keyword>
<proteinExistence type="predicted"/>
<evidence type="ECO:0000313" key="3">
    <source>
        <dbReference type="Proteomes" id="UP001218188"/>
    </source>
</evidence>
<dbReference type="EMBL" id="JARJCM010000089">
    <property type="protein sequence ID" value="KAJ7030580.1"/>
    <property type="molecule type" value="Genomic_DNA"/>
</dbReference>
<reference evidence="2" key="1">
    <citation type="submission" date="2023-03" db="EMBL/GenBank/DDBJ databases">
        <title>Massive genome expansion in bonnet fungi (Mycena s.s.) driven by repeated elements and novel gene families across ecological guilds.</title>
        <authorList>
            <consortium name="Lawrence Berkeley National Laboratory"/>
            <person name="Harder C.B."/>
            <person name="Miyauchi S."/>
            <person name="Viragh M."/>
            <person name="Kuo A."/>
            <person name="Thoen E."/>
            <person name="Andreopoulos B."/>
            <person name="Lu D."/>
            <person name="Skrede I."/>
            <person name="Drula E."/>
            <person name="Henrissat B."/>
            <person name="Morin E."/>
            <person name="Kohler A."/>
            <person name="Barry K."/>
            <person name="LaButti K."/>
            <person name="Morin E."/>
            <person name="Salamov A."/>
            <person name="Lipzen A."/>
            <person name="Mereny Z."/>
            <person name="Hegedus B."/>
            <person name="Baldrian P."/>
            <person name="Stursova M."/>
            <person name="Weitz H."/>
            <person name="Taylor A."/>
            <person name="Grigoriev I.V."/>
            <person name="Nagy L.G."/>
            <person name="Martin F."/>
            <person name="Kauserud H."/>
        </authorList>
    </citation>
    <scope>NUCLEOTIDE SEQUENCE</scope>
    <source>
        <strain evidence="2">CBHHK200</strain>
    </source>
</reference>
<sequence length="139" mass="15575">MGFRFFGLLAGPVLSASNRVFTSKDEAPTDQDNDFAEGLDPIGMLAKLKTSNLIHAPENIVQYFDGKVRYNVTVPGITTRLQAVTLLDSEFTKEAAVARRKFRSQPKCEPAIRRKVGYFYDDGEEPSRVGKERQESNTQ</sequence>
<dbReference type="AlphaFoldDB" id="A0AAD6SQE9"/>
<keyword evidence="3" id="KW-1185">Reference proteome</keyword>
<feature type="chain" id="PRO_5042072918" evidence="1">
    <location>
        <begin position="16"/>
        <end position="139"/>
    </location>
</feature>
<organism evidence="2 3">
    <name type="scientific">Mycena alexandri</name>
    <dbReference type="NCBI Taxonomy" id="1745969"/>
    <lineage>
        <taxon>Eukaryota</taxon>
        <taxon>Fungi</taxon>
        <taxon>Dikarya</taxon>
        <taxon>Basidiomycota</taxon>
        <taxon>Agaricomycotina</taxon>
        <taxon>Agaricomycetes</taxon>
        <taxon>Agaricomycetidae</taxon>
        <taxon>Agaricales</taxon>
        <taxon>Marasmiineae</taxon>
        <taxon>Mycenaceae</taxon>
        <taxon>Mycena</taxon>
    </lineage>
</organism>
<evidence type="ECO:0000256" key="1">
    <source>
        <dbReference type="SAM" id="SignalP"/>
    </source>
</evidence>
<evidence type="ECO:0000313" key="2">
    <source>
        <dbReference type="EMBL" id="KAJ7030580.1"/>
    </source>
</evidence>
<name>A0AAD6SQE9_9AGAR</name>
<gene>
    <name evidence="2" type="ORF">C8F04DRAFT_1186619</name>
</gene>
<comment type="caution">
    <text evidence="2">The sequence shown here is derived from an EMBL/GenBank/DDBJ whole genome shotgun (WGS) entry which is preliminary data.</text>
</comment>
<dbReference type="Proteomes" id="UP001218188">
    <property type="component" value="Unassembled WGS sequence"/>
</dbReference>